<dbReference type="EMBL" id="QKXC01000030">
    <property type="protein sequence ID" value="RBR26076.1"/>
    <property type="molecule type" value="Genomic_DNA"/>
</dbReference>
<protein>
    <recommendedName>
        <fullName evidence="3">Heterokaryon incompatibility domain-containing protein</fullName>
    </recommendedName>
</protein>
<dbReference type="PANTHER" id="PTHR33112:SF16">
    <property type="entry name" value="HETEROKARYON INCOMPATIBILITY DOMAIN-CONTAINING PROTEIN"/>
    <property type="match status" value="1"/>
</dbReference>
<dbReference type="RefSeq" id="XP_031020667.1">
    <property type="nucleotide sequence ID" value="XM_031155255.1"/>
</dbReference>
<accession>A0A366SBP2</accession>
<dbReference type="OrthoDB" id="3486565at2759"/>
<dbReference type="Proteomes" id="UP000253153">
    <property type="component" value="Unassembled WGS sequence"/>
</dbReference>
<keyword evidence="2" id="KW-1185">Reference proteome</keyword>
<organism evidence="1 2">
    <name type="scientific">Fusarium coffeatum</name>
    <dbReference type="NCBI Taxonomy" id="231269"/>
    <lineage>
        <taxon>Eukaryota</taxon>
        <taxon>Fungi</taxon>
        <taxon>Dikarya</taxon>
        <taxon>Ascomycota</taxon>
        <taxon>Pezizomycotina</taxon>
        <taxon>Sordariomycetes</taxon>
        <taxon>Hypocreomycetidae</taxon>
        <taxon>Hypocreales</taxon>
        <taxon>Nectriaceae</taxon>
        <taxon>Fusarium</taxon>
        <taxon>Fusarium incarnatum-equiseti species complex</taxon>
    </lineage>
</organism>
<sequence>MNFKIHRRATAKDENAEDTWGVIVYRYTERYLTMESDKLPAIGGIAKRVFLERHLHDNPGGEYLAGLWRESLLCDLAWLTDTGEERGVPTSYTAPSWSWASVNGPIAFRQDHDTQRLAVVKDAKVDLENSENPFGRVTGGWIHLCGIKLHPCDVDDYGGIYIRTGDARCHVSTIMDFSRFNLPGVHGTDYKDKKSELVAVPLMLEEEDDDNDHNPGAHFLLLVSSTSGQGLVNGLPCFRRVGVGSPHIVNLDENDGDARRRLRDRCVEAMEQGTLEDFIIV</sequence>
<reference evidence="1 2" key="1">
    <citation type="submission" date="2018-06" db="EMBL/GenBank/DDBJ databases">
        <title>Fusarium incarnatum-equiseti species complex species 28.</title>
        <authorList>
            <person name="Gardiner D.M."/>
        </authorList>
    </citation>
    <scope>NUCLEOTIDE SEQUENCE [LARGE SCALE GENOMIC DNA]</scope>
    <source>
        <strain evidence="1 2">FIESC_28</strain>
    </source>
</reference>
<evidence type="ECO:0000313" key="1">
    <source>
        <dbReference type="EMBL" id="RBR26076.1"/>
    </source>
</evidence>
<dbReference type="GeneID" id="41990551"/>
<name>A0A366SBP2_9HYPO</name>
<comment type="caution">
    <text evidence="1">The sequence shown here is derived from an EMBL/GenBank/DDBJ whole genome shotgun (WGS) entry which is preliminary data.</text>
</comment>
<proteinExistence type="predicted"/>
<gene>
    <name evidence="1" type="ORF">FIESC28_01104</name>
</gene>
<evidence type="ECO:0000313" key="2">
    <source>
        <dbReference type="Proteomes" id="UP000253153"/>
    </source>
</evidence>
<evidence type="ECO:0008006" key="3">
    <source>
        <dbReference type="Google" id="ProtNLM"/>
    </source>
</evidence>
<dbReference type="AlphaFoldDB" id="A0A366SBP2"/>
<dbReference type="PANTHER" id="PTHR33112">
    <property type="entry name" value="DOMAIN PROTEIN, PUTATIVE-RELATED"/>
    <property type="match status" value="1"/>
</dbReference>